<dbReference type="AlphaFoldDB" id="A0A926VK90"/>
<dbReference type="RefSeq" id="WP_190473750.1">
    <property type="nucleotide sequence ID" value="NZ_JACJPW010000121.1"/>
</dbReference>
<dbReference type="Proteomes" id="UP000641646">
    <property type="component" value="Unassembled WGS sequence"/>
</dbReference>
<sequence>MDIQKYYLAENMALLLSISPNSNLAKLLRFCLAIGWDEKVAGKSTIEIVRDLMENPSNLPYWTREVMGMDREHSDEEWIALGEMGIKDAKEFMNTVWQELENLQL</sequence>
<accession>A0A926VK90</accession>
<comment type="caution">
    <text evidence="1">The sequence shown here is derived from an EMBL/GenBank/DDBJ whole genome shotgun (WGS) entry which is preliminary data.</text>
</comment>
<keyword evidence="2" id="KW-1185">Reference proteome</keyword>
<proteinExistence type="predicted"/>
<evidence type="ECO:0000313" key="1">
    <source>
        <dbReference type="EMBL" id="MBD2185432.1"/>
    </source>
</evidence>
<reference evidence="1" key="1">
    <citation type="journal article" date="2015" name="ISME J.">
        <title>Draft Genome Sequence of Streptomyces incarnatus NRRL8089, which Produces the Nucleoside Antibiotic Sinefungin.</title>
        <authorList>
            <person name="Oshima K."/>
            <person name="Hattori M."/>
            <person name="Shimizu H."/>
            <person name="Fukuda K."/>
            <person name="Nemoto M."/>
            <person name="Inagaki K."/>
            <person name="Tamura T."/>
        </authorList>
    </citation>
    <scope>NUCLEOTIDE SEQUENCE</scope>
    <source>
        <strain evidence="1">FACHB-1375</strain>
    </source>
</reference>
<name>A0A926VK90_9CYAN</name>
<reference evidence="1" key="2">
    <citation type="submission" date="2020-08" db="EMBL/GenBank/DDBJ databases">
        <authorList>
            <person name="Chen M."/>
            <person name="Teng W."/>
            <person name="Zhao L."/>
            <person name="Hu C."/>
            <person name="Zhou Y."/>
            <person name="Han B."/>
            <person name="Song L."/>
            <person name="Shu W."/>
        </authorList>
    </citation>
    <scope>NUCLEOTIDE SEQUENCE</scope>
    <source>
        <strain evidence="1">FACHB-1375</strain>
    </source>
</reference>
<dbReference type="EMBL" id="JACJPW010000121">
    <property type="protein sequence ID" value="MBD2185432.1"/>
    <property type="molecule type" value="Genomic_DNA"/>
</dbReference>
<organism evidence="1 2">
    <name type="scientific">Aerosakkonema funiforme FACHB-1375</name>
    <dbReference type="NCBI Taxonomy" id="2949571"/>
    <lineage>
        <taxon>Bacteria</taxon>
        <taxon>Bacillati</taxon>
        <taxon>Cyanobacteriota</taxon>
        <taxon>Cyanophyceae</taxon>
        <taxon>Oscillatoriophycideae</taxon>
        <taxon>Aerosakkonematales</taxon>
        <taxon>Aerosakkonemataceae</taxon>
        <taxon>Aerosakkonema</taxon>
    </lineage>
</organism>
<gene>
    <name evidence="1" type="ORF">H6G03_30895</name>
</gene>
<evidence type="ECO:0000313" key="2">
    <source>
        <dbReference type="Proteomes" id="UP000641646"/>
    </source>
</evidence>
<protein>
    <submittedName>
        <fullName evidence="1">Uncharacterized protein</fullName>
    </submittedName>
</protein>